<protein>
    <submittedName>
        <fullName evidence="1">Uncharacterized protein</fullName>
    </submittedName>
</protein>
<dbReference type="AlphaFoldDB" id="A0A238J6P0"/>
<gene>
    <name evidence="1" type="ORF">BOA8489_04047</name>
</gene>
<accession>A0A238J6P0</accession>
<dbReference type="EMBL" id="FXXQ01000050">
    <property type="protein sequence ID" value="SMX25902.1"/>
    <property type="molecule type" value="Genomic_DNA"/>
</dbReference>
<sequence length="286" mass="31957">MLPLVHLLLVTNASGIDRVRQHVVDLTRAHYRPAALRPIPARPKLRSHSELSGRFCDGRNRAKFLIEIVEHPHGLGFLRGNPQDPVDWFVAKRYIASHPKPLLLRGRDLVADTLGRHLAFKLREAEQHIERQPSHAGRGIEGLCDRDKRRPCPIQPVHKFREVGQRPRQPVDLVDNDPVDTTCRDIVHQPFQCRAIEVASRDAAVVVAVLNRDPSFMALAGDVGRASLSLCIERVEVLVQSLLARLAGVNCTASFRHAERFPESPKNRGPDQAVPVIRLATAESDA</sequence>
<name>A0A238J6P0_9RHOB</name>
<keyword evidence="2" id="KW-1185">Reference proteome</keyword>
<reference evidence="1 2" key="1">
    <citation type="submission" date="2017-05" db="EMBL/GenBank/DDBJ databases">
        <authorList>
            <person name="Song R."/>
            <person name="Chenine A.L."/>
            <person name="Ruprecht R.M."/>
        </authorList>
    </citation>
    <scope>NUCLEOTIDE SEQUENCE [LARGE SCALE GENOMIC DNA]</scope>
    <source>
        <strain evidence="1 2">CECT 8489</strain>
    </source>
</reference>
<evidence type="ECO:0000313" key="1">
    <source>
        <dbReference type="EMBL" id="SMX25902.1"/>
    </source>
</evidence>
<dbReference type="Proteomes" id="UP000201838">
    <property type="component" value="Unassembled WGS sequence"/>
</dbReference>
<proteinExistence type="predicted"/>
<organism evidence="1 2">
    <name type="scientific">Boseongicola aestuarii</name>
    <dbReference type="NCBI Taxonomy" id="1470561"/>
    <lineage>
        <taxon>Bacteria</taxon>
        <taxon>Pseudomonadati</taxon>
        <taxon>Pseudomonadota</taxon>
        <taxon>Alphaproteobacteria</taxon>
        <taxon>Rhodobacterales</taxon>
        <taxon>Paracoccaceae</taxon>
        <taxon>Boseongicola</taxon>
    </lineage>
</organism>
<evidence type="ECO:0000313" key="2">
    <source>
        <dbReference type="Proteomes" id="UP000201838"/>
    </source>
</evidence>